<dbReference type="InterPro" id="IPR008833">
    <property type="entry name" value="Surf2"/>
</dbReference>
<dbReference type="PANTHER" id="PTHR47854">
    <property type="entry name" value="SURFEIT LOCUS PROTEIN 2 (SURF2)"/>
    <property type="match status" value="1"/>
</dbReference>
<gene>
    <name evidence="2" type="ORF">DCAR_011265</name>
    <name evidence="3" type="ORF">DCAR_0312735</name>
</gene>
<evidence type="ECO:0000313" key="4">
    <source>
        <dbReference type="Proteomes" id="UP000077755"/>
    </source>
</evidence>
<feature type="region of interest" description="Disordered" evidence="1">
    <location>
        <begin position="1"/>
        <end position="27"/>
    </location>
</feature>
<evidence type="ECO:0008006" key="5">
    <source>
        <dbReference type="Google" id="ProtNLM"/>
    </source>
</evidence>
<dbReference type="STRING" id="79200.A0A166B920"/>
<sequence>MGKKKQKAQENGSNNNDDAKNELVEKEGENLLGAPKFKKLENGRFKCVETGHELPAHAKDSYAQTKHCRLGLIDSFLRRNKPPLNMFQQDPVSSSKLTCKLTGLTVNKSEEHIWKHINGKRFLNMLEKKEAEKEAPNGTGEGPSEEKTDANKTEDGSTKKNKKKEKKKKKKKNMSKQMEETEENANVSDVKNPSGEGDSLEEVDFWIPPSGDRWDFDDGGQRYGSDSGPETDDSSGTDGADEENGSDMEELSKKEKRMPVESNIENCMPRKKKNKTKSTSQDN</sequence>
<dbReference type="EMBL" id="LNRQ01000003">
    <property type="protein sequence ID" value="KZN02511.1"/>
    <property type="molecule type" value="Genomic_DNA"/>
</dbReference>
<proteinExistence type="predicted"/>
<dbReference type="OrthoDB" id="127285at2759"/>
<feature type="compositionally biased region" description="Basic and acidic residues" evidence="1">
    <location>
        <begin position="144"/>
        <end position="158"/>
    </location>
</feature>
<organism evidence="2">
    <name type="scientific">Daucus carota subsp. sativus</name>
    <name type="common">Carrot</name>
    <dbReference type="NCBI Taxonomy" id="79200"/>
    <lineage>
        <taxon>Eukaryota</taxon>
        <taxon>Viridiplantae</taxon>
        <taxon>Streptophyta</taxon>
        <taxon>Embryophyta</taxon>
        <taxon>Tracheophyta</taxon>
        <taxon>Spermatophyta</taxon>
        <taxon>Magnoliopsida</taxon>
        <taxon>eudicotyledons</taxon>
        <taxon>Gunneridae</taxon>
        <taxon>Pentapetalae</taxon>
        <taxon>asterids</taxon>
        <taxon>campanulids</taxon>
        <taxon>Apiales</taxon>
        <taxon>Apiaceae</taxon>
        <taxon>Apioideae</taxon>
        <taxon>Scandiceae</taxon>
        <taxon>Daucinae</taxon>
        <taxon>Daucus</taxon>
        <taxon>Daucus sect. Daucus</taxon>
    </lineage>
</organism>
<dbReference type="AlphaFoldDB" id="A0A166B920"/>
<name>A0A166B920_DAUCS</name>
<reference evidence="3" key="2">
    <citation type="submission" date="2022-03" db="EMBL/GenBank/DDBJ databases">
        <title>Draft title - Genomic analysis of global carrot germplasm unveils the trajectory of domestication and the origin of high carotenoid orange carrot.</title>
        <authorList>
            <person name="Iorizzo M."/>
            <person name="Ellison S."/>
            <person name="Senalik D."/>
            <person name="Macko-Podgorni A."/>
            <person name="Grzebelus D."/>
            <person name="Bostan H."/>
            <person name="Rolling W."/>
            <person name="Curaba J."/>
            <person name="Simon P."/>
        </authorList>
    </citation>
    <scope>NUCLEOTIDE SEQUENCE</scope>
    <source>
        <tissue evidence="3">Leaf</tissue>
    </source>
</reference>
<dbReference type="Proteomes" id="UP000077755">
    <property type="component" value="Chromosome 3"/>
</dbReference>
<feature type="compositionally biased region" description="Basic and acidic residues" evidence="1">
    <location>
        <begin position="250"/>
        <end position="259"/>
    </location>
</feature>
<dbReference type="OMA" id="MFNQDPL"/>
<reference evidence="2" key="1">
    <citation type="journal article" date="2016" name="Nat. Genet.">
        <title>A high-quality carrot genome assembly provides new insights into carotenoid accumulation and asterid genome evolution.</title>
        <authorList>
            <person name="Iorizzo M."/>
            <person name="Ellison S."/>
            <person name="Senalik D."/>
            <person name="Zeng P."/>
            <person name="Satapoomin P."/>
            <person name="Huang J."/>
            <person name="Bowman M."/>
            <person name="Iovene M."/>
            <person name="Sanseverino W."/>
            <person name="Cavagnaro P."/>
            <person name="Yildiz M."/>
            <person name="Macko-Podgorni A."/>
            <person name="Moranska E."/>
            <person name="Grzebelus E."/>
            <person name="Grzebelus D."/>
            <person name="Ashrafi H."/>
            <person name="Zheng Z."/>
            <person name="Cheng S."/>
            <person name="Spooner D."/>
            <person name="Van Deynze A."/>
            <person name="Simon P."/>
        </authorList>
    </citation>
    <scope>NUCLEOTIDE SEQUENCE [LARGE SCALE GENOMIC DNA]</scope>
    <source>
        <tissue evidence="2">Leaf</tissue>
    </source>
</reference>
<feature type="region of interest" description="Disordered" evidence="1">
    <location>
        <begin position="131"/>
        <end position="283"/>
    </location>
</feature>
<feature type="compositionally biased region" description="Acidic residues" evidence="1">
    <location>
        <begin position="229"/>
        <end position="249"/>
    </location>
</feature>
<protein>
    <recommendedName>
        <fullName evidence="5">Surfeit locus protein 2</fullName>
    </recommendedName>
</protein>
<dbReference type="KEGG" id="dcr:108215099"/>
<keyword evidence="4" id="KW-1185">Reference proteome</keyword>
<dbReference type="Gramene" id="KZN02511">
    <property type="protein sequence ID" value="KZN02511"/>
    <property type="gene ID" value="DCAR_011265"/>
</dbReference>
<dbReference type="PANTHER" id="PTHR47854:SF1">
    <property type="entry name" value="SURFEIT LOCUS PROTEIN 2 (SURF2)"/>
    <property type="match status" value="1"/>
</dbReference>
<evidence type="ECO:0000256" key="1">
    <source>
        <dbReference type="SAM" id="MobiDB-lite"/>
    </source>
</evidence>
<feature type="compositionally biased region" description="Basic residues" evidence="1">
    <location>
        <begin position="159"/>
        <end position="174"/>
    </location>
</feature>
<evidence type="ECO:0000313" key="2">
    <source>
        <dbReference type="EMBL" id="KZN02511.1"/>
    </source>
</evidence>
<feature type="compositionally biased region" description="Basic and acidic residues" evidence="1">
    <location>
        <begin position="17"/>
        <end position="27"/>
    </location>
</feature>
<dbReference type="Pfam" id="PF05477">
    <property type="entry name" value="SURF2"/>
    <property type="match status" value="1"/>
</dbReference>
<dbReference type="EMBL" id="CP093345">
    <property type="protein sequence ID" value="WOG93451.1"/>
    <property type="molecule type" value="Genomic_DNA"/>
</dbReference>
<accession>A0A166B920</accession>
<evidence type="ECO:0000313" key="3">
    <source>
        <dbReference type="EMBL" id="WOG93451.1"/>
    </source>
</evidence>